<dbReference type="EMBL" id="CP009928">
    <property type="protein sequence ID" value="AKK73175.1"/>
    <property type="molecule type" value="Genomic_DNA"/>
</dbReference>
<organism evidence="1 2">
    <name type="scientific">Chryseobacterium gallinarum</name>
    <dbReference type="NCBI Taxonomy" id="1324352"/>
    <lineage>
        <taxon>Bacteria</taxon>
        <taxon>Pseudomonadati</taxon>
        <taxon>Bacteroidota</taxon>
        <taxon>Flavobacteriia</taxon>
        <taxon>Flavobacteriales</taxon>
        <taxon>Weeksellaceae</taxon>
        <taxon>Chryseobacterium group</taxon>
        <taxon>Chryseobacterium</taxon>
    </lineage>
</organism>
<evidence type="ECO:0000313" key="1">
    <source>
        <dbReference type="EMBL" id="AKK73175.1"/>
    </source>
</evidence>
<dbReference type="RefSeq" id="WP_053328081.1">
    <property type="nucleotide sequence ID" value="NZ_CP009928.1"/>
</dbReference>
<accession>A0A0G3M3I7</accession>
<dbReference type="OrthoDB" id="1446206at2"/>
<name>A0A0G3M3I7_CHRGL</name>
<sequence>MKFENSPLFFFESLLEYDKYDILKKEFIINYIDNNGSPKEVNMKKGVIEEWNEKYYFSTNFNHQIEQQGQIAKKNIGIVISESIEKNLSPKLFLEAQIKILNILLFKAEALYPTQPVVKKILLELIEYINKYINVSSKNEERKLMILEESSTLSYNWKSDNYDTKLILIEKLYGLLLIEPPIIKCDKQDFINAFTQRIVNQGINWNVKGKNGSISKSSLIYFIDKLINEDFISDVGADYNKKIEYVFRDNFGKNLKNIKESKSNYSKKPTASERIDNILEQLIISQ</sequence>
<dbReference type="Proteomes" id="UP000035213">
    <property type="component" value="Chromosome"/>
</dbReference>
<reference evidence="1 2" key="1">
    <citation type="submission" date="2014-11" db="EMBL/GenBank/DDBJ databases">
        <authorList>
            <person name="Park G.-S."/>
            <person name="Hong S.-J."/>
            <person name="Jung B.K."/>
            <person name="Khan A.R."/>
            <person name="Kwak Y."/>
            <person name="Shin J.-H."/>
        </authorList>
    </citation>
    <scope>NUCLEOTIDE SEQUENCE [LARGE SCALE GENOMIC DNA]</scope>
    <source>
        <strain evidence="1 2">DSM 27622</strain>
    </source>
</reference>
<dbReference type="KEGG" id="cgn:OK18_11590"/>
<evidence type="ECO:0000313" key="2">
    <source>
        <dbReference type="Proteomes" id="UP000035213"/>
    </source>
</evidence>
<protein>
    <submittedName>
        <fullName evidence="1">Uncharacterized protein</fullName>
    </submittedName>
</protein>
<dbReference type="STRING" id="1324352.OK18_11590"/>
<dbReference type="AlphaFoldDB" id="A0A0G3M3I7"/>
<proteinExistence type="predicted"/>
<dbReference type="PATRIC" id="fig|1324352.5.peg.2417"/>
<gene>
    <name evidence="1" type="ORF">OK18_11590</name>
</gene>